<evidence type="ECO:0000256" key="1">
    <source>
        <dbReference type="SAM" id="MobiDB-lite"/>
    </source>
</evidence>
<feature type="compositionally biased region" description="Basic and acidic residues" evidence="1">
    <location>
        <begin position="90"/>
        <end position="119"/>
    </location>
</feature>
<gene>
    <name evidence="3" type="ORF">PSALAMII_LOCUS719</name>
</gene>
<feature type="compositionally biased region" description="Basic residues" evidence="1">
    <location>
        <begin position="304"/>
        <end position="344"/>
    </location>
</feature>
<dbReference type="OrthoDB" id="2159131at2759"/>
<evidence type="ECO:0000259" key="2">
    <source>
        <dbReference type="SMART" id="SM01083"/>
    </source>
</evidence>
<reference evidence="3" key="1">
    <citation type="submission" date="2021-07" db="EMBL/GenBank/DDBJ databases">
        <authorList>
            <person name="Branca A.L. A."/>
        </authorList>
    </citation>
    <scope>NUCLEOTIDE SEQUENCE</scope>
</reference>
<comment type="caution">
    <text evidence="3">The sequence shown here is derived from an EMBL/GenBank/DDBJ whole genome shotgun (WGS) entry which is preliminary data.</text>
</comment>
<proteinExistence type="predicted"/>
<feature type="region of interest" description="Disordered" evidence="1">
    <location>
        <begin position="191"/>
        <end position="364"/>
    </location>
</feature>
<dbReference type="PANTHER" id="PTHR22093">
    <property type="entry name" value="LEUKOCYTE RECEPTOR CLUSTER LRC MEMBER 1"/>
    <property type="match status" value="1"/>
</dbReference>
<sequence>MPLHLLGKKSWNVYNAENVARVKRDEAQAQAREEENDRLMQEEDAQRRIKLLCGEPASPPPPPSRPSDPETLSTRHASDDIRKPYKRRRVAGENDTDRDIRYAREDAAQATAKRDELVRASRKSGTAEEPILDSAGHINLFPSANTKSEKNPEAEAEAARNKRSYEDQYTMRFSNAAGFKETIGQKPWYSAADKEAMAPGSTAEKDVWGNADPRRKERSQARMSANDPLAAMKRGVRQLKTSEQERKRWNEERRRELDALKTDEVKRSSHRRARSPSVDSLDGFRLDGPQRESEKDRKSSGGHERRHRDRSRDRSHRHRRERSRESHRRRSEGHHPSRHGHRSRHGEPSSNYRRSSNSTTKSRE</sequence>
<feature type="compositionally biased region" description="Pro residues" evidence="1">
    <location>
        <begin position="57"/>
        <end position="66"/>
    </location>
</feature>
<accession>A0A9W4IBK0</accession>
<name>A0A9W4IBK0_9EURO</name>
<dbReference type="AlphaFoldDB" id="A0A9W4IBK0"/>
<feature type="compositionally biased region" description="Basic and acidic residues" evidence="1">
    <location>
        <begin position="25"/>
        <end position="47"/>
    </location>
</feature>
<protein>
    <recommendedName>
        <fullName evidence="2">CBF1-interacting co-repressor CIR N-terminal domain-containing protein</fullName>
    </recommendedName>
</protein>
<dbReference type="EMBL" id="CAJVPG010000022">
    <property type="protein sequence ID" value="CAG8251336.1"/>
    <property type="molecule type" value="Genomic_DNA"/>
</dbReference>
<dbReference type="Proteomes" id="UP001152649">
    <property type="component" value="Unassembled WGS sequence"/>
</dbReference>
<organism evidence="3 4">
    <name type="scientific">Penicillium salamii</name>
    <dbReference type="NCBI Taxonomy" id="1612424"/>
    <lineage>
        <taxon>Eukaryota</taxon>
        <taxon>Fungi</taxon>
        <taxon>Dikarya</taxon>
        <taxon>Ascomycota</taxon>
        <taxon>Pezizomycotina</taxon>
        <taxon>Eurotiomycetes</taxon>
        <taxon>Eurotiomycetidae</taxon>
        <taxon>Eurotiales</taxon>
        <taxon>Aspergillaceae</taxon>
        <taxon>Penicillium</taxon>
    </lineage>
</organism>
<feature type="compositionally biased region" description="Basic and acidic residues" evidence="1">
    <location>
        <begin position="282"/>
        <end position="303"/>
    </location>
</feature>
<feature type="compositionally biased region" description="Low complexity" evidence="1">
    <location>
        <begin position="348"/>
        <end position="364"/>
    </location>
</feature>
<feature type="compositionally biased region" description="Basic and acidic residues" evidence="1">
    <location>
        <begin position="240"/>
        <end position="267"/>
    </location>
</feature>
<feature type="compositionally biased region" description="Basic and acidic residues" evidence="1">
    <location>
        <begin position="147"/>
        <end position="164"/>
    </location>
</feature>
<dbReference type="InterPro" id="IPR039875">
    <property type="entry name" value="LENG1-like"/>
</dbReference>
<feature type="region of interest" description="Disordered" evidence="1">
    <location>
        <begin position="25"/>
        <end position="164"/>
    </location>
</feature>
<evidence type="ECO:0000313" key="4">
    <source>
        <dbReference type="Proteomes" id="UP001152649"/>
    </source>
</evidence>
<feature type="domain" description="CBF1-interacting co-repressor CIR N-terminal" evidence="2">
    <location>
        <begin position="10"/>
        <end position="46"/>
    </location>
</feature>
<keyword evidence="4" id="KW-1185">Reference proteome</keyword>
<dbReference type="PANTHER" id="PTHR22093:SF0">
    <property type="entry name" value="LEUKOCYTE RECEPTOR CLUSTER MEMBER 1"/>
    <property type="match status" value="1"/>
</dbReference>
<evidence type="ECO:0000313" key="3">
    <source>
        <dbReference type="EMBL" id="CAG8251336.1"/>
    </source>
</evidence>
<dbReference type="InterPro" id="IPR019339">
    <property type="entry name" value="CIR_N_dom"/>
</dbReference>
<dbReference type="SMART" id="SM01083">
    <property type="entry name" value="Cir_N"/>
    <property type="match status" value="1"/>
</dbReference>
<feature type="compositionally biased region" description="Basic and acidic residues" evidence="1">
    <location>
        <begin position="203"/>
        <end position="220"/>
    </location>
</feature>